<dbReference type="InterPro" id="IPR008967">
    <property type="entry name" value="p53-like_TF_DNA-bd_sf"/>
</dbReference>
<dbReference type="InterPro" id="IPR036960">
    <property type="entry name" value="T-box_sf"/>
</dbReference>
<evidence type="ECO:0000256" key="4">
    <source>
        <dbReference type="ARBA" id="ARBA00023242"/>
    </source>
</evidence>
<dbReference type="Pfam" id="PF00907">
    <property type="entry name" value="T-box"/>
    <property type="match status" value="1"/>
</dbReference>
<keyword evidence="1" id="KW-0805">Transcription regulation</keyword>
<sequence length="127" mass="14138">MQPIRDLKPNFSGPPPPSVAAGPDAYLQGNIRMTLEDSELWKAFHEIGTEMIITKPGRNHAITTSGQGESYVLPLYPCLFFLFPPARTPRSPLYKTNYLSVGKSTRATFRIQAAAYALAFNCLLHRI</sequence>
<keyword evidence="3" id="KW-0804">Transcription</keyword>
<accession>A0AAW0PZE0</accession>
<organism evidence="7 8">
    <name type="scientific">Mugilogobius chulae</name>
    <name type="common">yellowstripe goby</name>
    <dbReference type="NCBI Taxonomy" id="88201"/>
    <lineage>
        <taxon>Eukaryota</taxon>
        <taxon>Metazoa</taxon>
        <taxon>Chordata</taxon>
        <taxon>Craniata</taxon>
        <taxon>Vertebrata</taxon>
        <taxon>Euteleostomi</taxon>
        <taxon>Actinopterygii</taxon>
        <taxon>Neopterygii</taxon>
        <taxon>Teleostei</taxon>
        <taxon>Neoteleostei</taxon>
        <taxon>Acanthomorphata</taxon>
        <taxon>Gobiaria</taxon>
        <taxon>Gobiiformes</taxon>
        <taxon>Gobioidei</taxon>
        <taxon>Gobiidae</taxon>
        <taxon>Gobionellinae</taxon>
        <taxon>Mugilogobius</taxon>
    </lineage>
</organism>
<dbReference type="GO" id="GO:0003677">
    <property type="term" value="F:DNA binding"/>
    <property type="evidence" value="ECO:0007669"/>
    <property type="project" value="UniProtKB-UniRule"/>
</dbReference>
<dbReference type="SUPFAM" id="SSF49417">
    <property type="entry name" value="p53-like transcription factors"/>
    <property type="match status" value="1"/>
</dbReference>
<dbReference type="EMBL" id="JBBPFD010000003">
    <property type="protein sequence ID" value="KAK7933906.1"/>
    <property type="molecule type" value="Genomic_DNA"/>
</dbReference>
<protein>
    <recommendedName>
        <fullName evidence="6">T-box domain-containing protein</fullName>
    </recommendedName>
</protein>
<evidence type="ECO:0000313" key="7">
    <source>
        <dbReference type="EMBL" id="KAK7933906.1"/>
    </source>
</evidence>
<dbReference type="InterPro" id="IPR046360">
    <property type="entry name" value="T-box_DNA-bd"/>
</dbReference>
<dbReference type="GO" id="GO:0003700">
    <property type="term" value="F:DNA-binding transcription factor activity"/>
    <property type="evidence" value="ECO:0007669"/>
    <property type="project" value="InterPro"/>
</dbReference>
<evidence type="ECO:0000256" key="2">
    <source>
        <dbReference type="ARBA" id="ARBA00023125"/>
    </source>
</evidence>
<dbReference type="GO" id="GO:0045893">
    <property type="term" value="P:positive regulation of DNA-templated transcription"/>
    <property type="evidence" value="ECO:0007669"/>
    <property type="project" value="InterPro"/>
</dbReference>
<evidence type="ECO:0000313" key="8">
    <source>
        <dbReference type="Proteomes" id="UP001460270"/>
    </source>
</evidence>
<name>A0AAW0PZE0_9GOBI</name>
<feature type="domain" description="T-box" evidence="6">
    <location>
        <begin position="35"/>
        <end position="58"/>
    </location>
</feature>
<comment type="caution">
    <text evidence="5">Lacks conserved residue(s) required for the propagation of feature annotation.</text>
</comment>
<evidence type="ECO:0000256" key="1">
    <source>
        <dbReference type="ARBA" id="ARBA00023015"/>
    </source>
</evidence>
<dbReference type="AlphaFoldDB" id="A0AAW0PZE0"/>
<evidence type="ECO:0000256" key="3">
    <source>
        <dbReference type="ARBA" id="ARBA00023163"/>
    </source>
</evidence>
<dbReference type="PROSITE" id="PS50252">
    <property type="entry name" value="TBOX_3"/>
    <property type="match status" value="1"/>
</dbReference>
<keyword evidence="8" id="KW-1185">Reference proteome</keyword>
<comment type="caution">
    <text evidence="7">The sequence shown here is derived from an EMBL/GenBank/DDBJ whole genome shotgun (WGS) entry which is preliminary data.</text>
</comment>
<dbReference type="GO" id="GO:0005634">
    <property type="term" value="C:nucleus"/>
    <property type="evidence" value="ECO:0007669"/>
    <property type="project" value="UniProtKB-SubCell"/>
</dbReference>
<proteinExistence type="predicted"/>
<dbReference type="Gene3D" id="2.60.40.820">
    <property type="entry name" value="Transcription factor, T-box"/>
    <property type="match status" value="1"/>
</dbReference>
<keyword evidence="4 5" id="KW-0539">Nucleus</keyword>
<dbReference type="Proteomes" id="UP001460270">
    <property type="component" value="Unassembled WGS sequence"/>
</dbReference>
<evidence type="ECO:0000259" key="6">
    <source>
        <dbReference type="PROSITE" id="PS50252"/>
    </source>
</evidence>
<reference evidence="8" key="1">
    <citation type="submission" date="2024-04" db="EMBL/GenBank/DDBJ databases">
        <title>Salinicola lusitanus LLJ914,a marine bacterium isolated from the Okinawa Trough.</title>
        <authorList>
            <person name="Li J."/>
        </authorList>
    </citation>
    <scope>NUCLEOTIDE SEQUENCE [LARGE SCALE GENOMIC DNA]</scope>
</reference>
<comment type="subcellular location">
    <subcellularLocation>
        <location evidence="5">Nucleus</location>
    </subcellularLocation>
</comment>
<keyword evidence="2 5" id="KW-0238">DNA-binding</keyword>
<gene>
    <name evidence="7" type="ORF">WMY93_004802</name>
</gene>
<evidence type="ECO:0000256" key="5">
    <source>
        <dbReference type="PROSITE-ProRule" id="PRU00201"/>
    </source>
</evidence>